<evidence type="ECO:0000313" key="2">
    <source>
        <dbReference type="Proteomes" id="UP000886852"/>
    </source>
</evidence>
<name>A0A9D1MXN9_9BACT</name>
<evidence type="ECO:0000313" key="1">
    <source>
        <dbReference type="EMBL" id="HIU91087.1"/>
    </source>
</evidence>
<dbReference type="Proteomes" id="UP000886852">
    <property type="component" value="Unassembled WGS sequence"/>
</dbReference>
<gene>
    <name evidence="1" type="ORF">IAC72_03665</name>
</gene>
<reference evidence="1" key="1">
    <citation type="submission" date="2020-10" db="EMBL/GenBank/DDBJ databases">
        <authorList>
            <person name="Gilroy R."/>
        </authorList>
    </citation>
    <scope>NUCLEOTIDE SEQUENCE</scope>
    <source>
        <strain evidence="1">ChiHjej12B11-7776</strain>
    </source>
</reference>
<dbReference type="AlphaFoldDB" id="A0A9D1MXN9"/>
<accession>A0A9D1MXN9</accession>
<protein>
    <submittedName>
        <fullName evidence="1">Uncharacterized protein</fullName>
    </submittedName>
</protein>
<proteinExistence type="predicted"/>
<dbReference type="EMBL" id="DVOC01000064">
    <property type="protein sequence ID" value="HIU91087.1"/>
    <property type="molecule type" value="Genomic_DNA"/>
</dbReference>
<sequence>MDVLEFIDFSHSPKNVMIRAIKRGRKKHNAEEIRRLMQKYGFSHTLFDLLQRDGLI</sequence>
<comment type="caution">
    <text evidence="1">The sequence shown here is derived from an EMBL/GenBank/DDBJ whole genome shotgun (WGS) entry which is preliminary data.</text>
</comment>
<reference evidence="1" key="2">
    <citation type="journal article" date="2021" name="PeerJ">
        <title>Extensive microbial diversity within the chicken gut microbiome revealed by metagenomics and culture.</title>
        <authorList>
            <person name="Gilroy R."/>
            <person name="Ravi A."/>
            <person name="Getino M."/>
            <person name="Pursley I."/>
            <person name="Horton D.L."/>
            <person name="Alikhan N.F."/>
            <person name="Baker D."/>
            <person name="Gharbi K."/>
            <person name="Hall N."/>
            <person name="Watson M."/>
            <person name="Adriaenssens E.M."/>
            <person name="Foster-Nyarko E."/>
            <person name="Jarju S."/>
            <person name="Secka A."/>
            <person name="Antonio M."/>
            <person name="Oren A."/>
            <person name="Chaudhuri R.R."/>
            <person name="La Ragione R."/>
            <person name="Hildebrand F."/>
            <person name="Pallen M.J."/>
        </authorList>
    </citation>
    <scope>NUCLEOTIDE SEQUENCE</scope>
    <source>
        <strain evidence="1">ChiHjej12B11-7776</strain>
    </source>
</reference>
<organism evidence="1 2">
    <name type="scientific">Candidatus Fimimonas merdipullorum</name>
    <dbReference type="NCBI Taxonomy" id="2840822"/>
    <lineage>
        <taxon>Bacteria</taxon>
        <taxon>Pseudomonadati</taxon>
        <taxon>Myxococcota</taxon>
        <taxon>Myxococcia</taxon>
        <taxon>Myxococcales</taxon>
        <taxon>Cystobacterineae</taxon>
        <taxon>Myxococcaceae</taxon>
        <taxon>Myxococcaceae incertae sedis</taxon>
        <taxon>Candidatus Fimimonas</taxon>
    </lineage>
</organism>